<feature type="region of interest" description="Disordered" evidence="1">
    <location>
        <begin position="1"/>
        <end position="89"/>
    </location>
</feature>
<comment type="caution">
    <text evidence="2">The sequence shown here is derived from an EMBL/GenBank/DDBJ whole genome shotgun (WGS) entry which is preliminary data.</text>
</comment>
<accession>A0ABR4MR07</accession>
<evidence type="ECO:0000313" key="3">
    <source>
        <dbReference type="Proteomes" id="UP001610728"/>
    </source>
</evidence>
<evidence type="ECO:0000256" key="1">
    <source>
        <dbReference type="SAM" id="MobiDB-lite"/>
    </source>
</evidence>
<reference evidence="2 3" key="1">
    <citation type="submission" date="2020-05" db="EMBL/GenBank/DDBJ databases">
        <title>Ceratocystis lukuohia genome.</title>
        <authorList>
            <person name="Harrington T.C."/>
            <person name="Kim K."/>
            <person name="Mayers C.G."/>
        </authorList>
    </citation>
    <scope>NUCLEOTIDE SEQUENCE [LARGE SCALE GENOMIC DNA]</scope>
    <source>
        <strain evidence="2 3">C4212</strain>
    </source>
</reference>
<dbReference type="Proteomes" id="UP001610728">
    <property type="component" value="Unassembled WGS sequence"/>
</dbReference>
<organism evidence="2 3">
    <name type="scientific">Ceratocystis lukuohia</name>
    <dbReference type="NCBI Taxonomy" id="2019550"/>
    <lineage>
        <taxon>Eukaryota</taxon>
        <taxon>Fungi</taxon>
        <taxon>Dikarya</taxon>
        <taxon>Ascomycota</taxon>
        <taxon>Pezizomycotina</taxon>
        <taxon>Sordariomycetes</taxon>
        <taxon>Hypocreomycetidae</taxon>
        <taxon>Microascales</taxon>
        <taxon>Ceratocystidaceae</taxon>
        <taxon>Ceratocystis</taxon>
    </lineage>
</organism>
<gene>
    <name evidence="2" type="ORF">HOO65_010043</name>
</gene>
<dbReference type="GeneID" id="98114289"/>
<dbReference type="EMBL" id="JABSNW010000001">
    <property type="protein sequence ID" value="KAL2890685.1"/>
    <property type="molecule type" value="Genomic_DNA"/>
</dbReference>
<name>A0ABR4MR07_9PEZI</name>
<feature type="compositionally biased region" description="Low complexity" evidence="1">
    <location>
        <begin position="187"/>
        <end position="210"/>
    </location>
</feature>
<feature type="region of interest" description="Disordered" evidence="1">
    <location>
        <begin position="160"/>
        <end position="225"/>
    </location>
</feature>
<feature type="compositionally biased region" description="Basic and acidic residues" evidence="1">
    <location>
        <begin position="1"/>
        <end position="15"/>
    </location>
</feature>
<protein>
    <submittedName>
        <fullName evidence="2">Eka-like protein</fullName>
    </submittedName>
</protein>
<proteinExistence type="predicted"/>
<sequence length="396" mass="43588">MADRESQPREAEKPQETPTPDLPPSPPNVTTTQAKDKDETTINKETPTGQATPKEPSPPKEGTNPSEIAAKPPPGKPTQESTTKASVTGAFADILNKTLEEEKKKMEDTARGIRALTNQLDGLTAAEDLDGVGKAGQQAYKDILRRVMTVIEEEIRHKLTGTRGNTPTANTTPKPTTAQKRAPQTWAEKAAAGKATQAAKPKGTAQKAQANVPPALPETPKTSHRKVDENRLLATLFEDSDWKMVNPAVVKQRINRDLFKGEEVILRMTSTRTGFAFHAKEGKMDTEAKELIRNFLKAKTVGKETVWVKFVIPNVPKTINTIEEGKLVTRPTSMDDVKSDIQMAFGGDIKLMDWREYEHDPTMRGLRVAIHEPKEVPKTIEILGLSRIVRQSSAKA</sequence>
<feature type="compositionally biased region" description="Low complexity" evidence="1">
    <location>
        <begin position="165"/>
        <end position="178"/>
    </location>
</feature>
<evidence type="ECO:0000313" key="2">
    <source>
        <dbReference type="EMBL" id="KAL2890685.1"/>
    </source>
</evidence>
<dbReference type="RefSeq" id="XP_070861865.1">
    <property type="nucleotide sequence ID" value="XM_070999622.1"/>
</dbReference>
<keyword evidence="3" id="KW-1185">Reference proteome</keyword>